<dbReference type="Proteomes" id="UP000320390">
    <property type="component" value="Chromosome"/>
</dbReference>
<accession>A0A518EP32</accession>
<feature type="domain" description="SecDF P1 head subdomain" evidence="1">
    <location>
        <begin position="237"/>
        <end position="303"/>
    </location>
</feature>
<dbReference type="Gene3D" id="3.30.1360.200">
    <property type="match status" value="1"/>
</dbReference>
<reference evidence="2 3" key="1">
    <citation type="submission" date="2019-02" db="EMBL/GenBank/DDBJ databases">
        <title>Deep-cultivation of Planctomycetes and their phenomic and genomic characterization uncovers novel biology.</title>
        <authorList>
            <person name="Wiegand S."/>
            <person name="Jogler M."/>
            <person name="Boedeker C."/>
            <person name="Pinto D."/>
            <person name="Vollmers J."/>
            <person name="Rivas-Marin E."/>
            <person name="Kohn T."/>
            <person name="Peeters S.H."/>
            <person name="Heuer A."/>
            <person name="Rast P."/>
            <person name="Oberbeckmann S."/>
            <person name="Bunk B."/>
            <person name="Jeske O."/>
            <person name="Meyerdierks A."/>
            <person name="Storesund J.E."/>
            <person name="Kallscheuer N."/>
            <person name="Luecker S."/>
            <person name="Lage O.M."/>
            <person name="Pohl T."/>
            <person name="Merkel B.J."/>
            <person name="Hornburger P."/>
            <person name="Mueller R.-W."/>
            <person name="Bruemmer F."/>
            <person name="Labrenz M."/>
            <person name="Spormann A.M."/>
            <person name="Op den Camp H."/>
            <person name="Overmann J."/>
            <person name="Amann R."/>
            <person name="Jetten M.S.M."/>
            <person name="Mascher T."/>
            <person name="Medema M.H."/>
            <person name="Devos D.P."/>
            <person name="Kaster A.-K."/>
            <person name="Ovreas L."/>
            <person name="Rohde M."/>
            <person name="Galperin M.Y."/>
            <person name="Jogler C."/>
        </authorList>
    </citation>
    <scope>NUCLEOTIDE SEQUENCE [LARGE SCALE GENOMIC DNA]</scope>
    <source>
        <strain evidence="2 3">Poly30</strain>
    </source>
</reference>
<protein>
    <submittedName>
        <fullName evidence="2">Preprotein translocase subunit SecD</fullName>
    </submittedName>
</protein>
<dbReference type="EMBL" id="CP036434">
    <property type="protein sequence ID" value="QDV05847.1"/>
    <property type="molecule type" value="Genomic_DNA"/>
</dbReference>
<organism evidence="2 3">
    <name type="scientific">Saltatorellus ferox</name>
    <dbReference type="NCBI Taxonomy" id="2528018"/>
    <lineage>
        <taxon>Bacteria</taxon>
        <taxon>Pseudomonadati</taxon>
        <taxon>Planctomycetota</taxon>
        <taxon>Planctomycetia</taxon>
        <taxon>Planctomycetia incertae sedis</taxon>
        <taxon>Saltatorellus</taxon>
    </lineage>
</organism>
<dbReference type="Pfam" id="PF22599">
    <property type="entry name" value="SecDF_P1_head"/>
    <property type="match status" value="1"/>
</dbReference>
<evidence type="ECO:0000259" key="1">
    <source>
        <dbReference type="Pfam" id="PF22599"/>
    </source>
</evidence>
<dbReference type="InterPro" id="IPR054384">
    <property type="entry name" value="SecDF_P1_head"/>
</dbReference>
<sequence>MEPVGCLSNLIAIFAAIGALFVGWGSESEAPRPAAVERSAPRRSGAPGVGTPQVEVRLAFDAEAVLKLTPEEAATLIDETIAALRSRFPPSRVKRIDTPHGGIQLSLSGPSRLSDEQIRRLGTTPNPSFRLAMTARPEDIGENITAEGEEALDLRKETERALEYVRSAGAGAGAGTIPGADAVQRESIAKYNVLARAEGGPPEGLFFAWEPREEGRAELIALVLEKREDWRFDSGCVDDFYLSYDQNERPALGFNVAAADHDRFEAFTDAHEGQQLAIVLGSDILTRPNLNSALRTGGVITGGRFGFKKSDVEFFVQMLTTKPLPVAMRLVSIERR</sequence>
<dbReference type="AlphaFoldDB" id="A0A518EP32"/>
<name>A0A518EP32_9BACT</name>
<proteinExistence type="predicted"/>
<gene>
    <name evidence="2" type="ORF">Poly30_13500</name>
</gene>
<evidence type="ECO:0000313" key="2">
    <source>
        <dbReference type="EMBL" id="QDV05847.1"/>
    </source>
</evidence>
<evidence type="ECO:0000313" key="3">
    <source>
        <dbReference type="Proteomes" id="UP000320390"/>
    </source>
</evidence>
<keyword evidence="3" id="KW-1185">Reference proteome</keyword>